<dbReference type="EMBL" id="BDHI01000008">
    <property type="protein sequence ID" value="GCB21765.1"/>
    <property type="molecule type" value="Genomic_DNA"/>
</dbReference>
<organism evidence="2 4">
    <name type="scientific">Aspergillus awamori</name>
    <name type="common">Black koji mold</name>
    <dbReference type="NCBI Taxonomy" id="105351"/>
    <lineage>
        <taxon>Eukaryota</taxon>
        <taxon>Fungi</taxon>
        <taxon>Dikarya</taxon>
        <taxon>Ascomycota</taxon>
        <taxon>Pezizomycotina</taxon>
        <taxon>Eurotiomycetes</taxon>
        <taxon>Eurotiomycetidae</taxon>
        <taxon>Eurotiales</taxon>
        <taxon>Aspergillaceae</taxon>
        <taxon>Aspergillus</taxon>
    </lineage>
</organism>
<comment type="caution">
    <text evidence="2">The sequence shown here is derived from an EMBL/GenBank/DDBJ whole genome shotgun (WGS) entry which is preliminary data.</text>
</comment>
<dbReference type="AlphaFoldDB" id="A0A401KME0"/>
<accession>A0A401KME0</accession>
<feature type="transmembrane region" description="Helical" evidence="1">
    <location>
        <begin position="98"/>
        <end position="119"/>
    </location>
</feature>
<dbReference type="STRING" id="105351.A0A401KME0"/>
<keyword evidence="4" id="KW-1185">Reference proteome</keyword>
<keyword evidence="1" id="KW-1133">Transmembrane helix</keyword>
<feature type="transmembrane region" description="Helical" evidence="1">
    <location>
        <begin position="125"/>
        <end position="150"/>
    </location>
</feature>
<evidence type="ECO:0000313" key="4">
    <source>
        <dbReference type="Proteomes" id="UP000286921"/>
    </source>
</evidence>
<evidence type="ECO:0000313" key="2">
    <source>
        <dbReference type="EMBL" id="GCB20430.1"/>
    </source>
</evidence>
<proteinExistence type="predicted"/>
<protein>
    <submittedName>
        <fullName evidence="2">Uncharacterized protein</fullName>
    </submittedName>
</protein>
<dbReference type="Proteomes" id="UP000286921">
    <property type="component" value="Unassembled WGS sequence"/>
</dbReference>
<feature type="transmembrane region" description="Helical" evidence="1">
    <location>
        <begin position="12"/>
        <end position="30"/>
    </location>
</feature>
<reference evidence="2 4" key="1">
    <citation type="submission" date="2016-09" db="EMBL/GenBank/DDBJ databases">
        <title>Aspergillus awamori IFM 58123T.</title>
        <authorList>
            <person name="Kusuya Y."/>
            <person name="Shimizu M."/>
            <person name="Takahashi H."/>
            <person name="Yaguchi T."/>
        </authorList>
    </citation>
    <scope>NUCLEOTIDE SEQUENCE [LARGE SCALE GENOMIC DNA]</scope>
    <source>
        <strain evidence="2 4">IFM 58123</strain>
    </source>
</reference>
<keyword evidence="1" id="KW-0472">Membrane</keyword>
<dbReference type="EMBL" id="BDHI01000007">
    <property type="protein sequence ID" value="GCB20430.1"/>
    <property type="molecule type" value="Genomic_DNA"/>
</dbReference>
<name>A0A401KME0_ASPAW</name>
<gene>
    <name evidence="2" type="ORF">AAWM_03315</name>
    <name evidence="3" type="ORF">AAWM_04650</name>
</gene>
<sequence length="168" mass="18373">MLLDTEKVPLIDNILAATFCWILLAGYLVFPGTFTSLQTSASLKEASDANNVGRTAYEAVQNVSLLGIAATCCFVGLCGASWLYYHNKQNYVWIGRKIFLPVLINSATGFVNTLINVYTARAKTWSVTATVTAAVTGFFAVLSGILFIFYNNYLLAKLQKDFNTNTGK</sequence>
<evidence type="ECO:0000256" key="1">
    <source>
        <dbReference type="SAM" id="Phobius"/>
    </source>
</evidence>
<keyword evidence="1" id="KW-0812">Transmembrane</keyword>
<feature type="transmembrane region" description="Helical" evidence="1">
    <location>
        <begin position="63"/>
        <end position="86"/>
    </location>
</feature>
<evidence type="ECO:0000313" key="3">
    <source>
        <dbReference type="EMBL" id="GCB21765.1"/>
    </source>
</evidence>